<reference evidence="2" key="1">
    <citation type="submission" date="2023-01" db="EMBL/GenBank/DDBJ databases">
        <title>Human gut microbiome strain richness.</title>
        <authorList>
            <person name="Chen-Liaw A."/>
        </authorList>
    </citation>
    <scope>NUCLEOTIDE SEQUENCE</scope>
    <source>
        <strain evidence="2">D43st1_D9_D43t1_170807</strain>
    </source>
</reference>
<name>A0AAW6EH93_9FIRM</name>
<proteinExistence type="predicted"/>
<keyword evidence="1" id="KW-0812">Transmembrane</keyword>
<dbReference type="PROSITE" id="PS00409">
    <property type="entry name" value="PROKAR_NTER_METHYL"/>
    <property type="match status" value="1"/>
</dbReference>
<gene>
    <name evidence="2" type="ORF">PNW00_01275</name>
</gene>
<keyword evidence="1" id="KW-1133">Transmembrane helix</keyword>
<dbReference type="InterPro" id="IPR012902">
    <property type="entry name" value="N_methyl_site"/>
</dbReference>
<sequence length="624" mass="68464">MNKNRKGFTLVELIVVVTIFGVILGAILNMIKPANNVYHDADATMESNIIGSGLIDYLDDELRYSTNVLVLKDYIGVPDVSTSGTIGGSGVTYSNCIVIDNNNLRGYSLKNYSGSDTDTAAKRMGAKGCIINVGNVNTEGLNFNNSAVARGIDFYDNYKFDIGASISNIEEMYTLDVSLTAYQPTYENGSYTFTKTKYKKDAAVNLTNININEGDSDSYKVRDDKDFSVDPDYVTYPQATTAPAGCTAQQEKYYSLDASNTYTYIFYDKTTVSSSKTYSVKFIYSASDPEPTLRGKQIDTKSVKAGTVYKAPPSMSSRTGYGTPYWVDSKNNVADFTTGVTINKDMVFSCVYPPVAPKAQFNVTFENINGSTFTTTKVYDGDFANDPGIPTDMDTIKQDFVKWVYKSDNSKGLTDVSITDSSVVFVPVVQNKHKVEFKLNGSLINASTIYVSDGQYANYPGATPVSSDADKIFGGWVVEGTSDDISTKVITSDTVFEATFISKPTNDLYVISSIARKINDGEIDYDITIQNNGSDVVKIWSLSANVGFAFDQMQADWRLKIPNDKVCGFTTNNDLNNPSNCVFIPAGGTVTVTLYFKKYNDPKYTEDLSKYSLNPSDITVSKVQ</sequence>
<dbReference type="NCBIfam" id="TIGR02532">
    <property type="entry name" value="IV_pilin_GFxxxE"/>
    <property type="match status" value="1"/>
</dbReference>
<dbReference type="EMBL" id="JAQMLU010000001">
    <property type="protein sequence ID" value="MDB8749077.1"/>
    <property type="molecule type" value="Genomic_DNA"/>
</dbReference>
<protein>
    <submittedName>
        <fullName evidence="2">Prepilin-type N-terminal cleavage/methylation domain-containing protein</fullName>
    </submittedName>
</protein>
<keyword evidence="1" id="KW-0472">Membrane</keyword>
<dbReference type="RefSeq" id="WP_243271185.1">
    <property type="nucleotide sequence ID" value="NZ_JADMWL010000001.1"/>
</dbReference>
<dbReference type="AlphaFoldDB" id="A0AAW6EH93"/>
<feature type="transmembrane region" description="Helical" evidence="1">
    <location>
        <begin position="7"/>
        <end position="28"/>
    </location>
</feature>
<accession>A0AAW6EH93</accession>
<dbReference type="Pfam" id="PF07963">
    <property type="entry name" value="N_methyl"/>
    <property type="match status" value="1"/>
</dbReference>
<organism evidence="2 3">
    <name type="scientific">Ruminococcus bicirculans</name>
    <name type="common">ex Wegman et al. 2014</name>
    <dbReference type="NCBI Taxonomy" id="1160721"/>
    <lineage>
        <taxon>Bacteria</taxon>
        <taxon>Bacillati</taxon>
        <taxon>Bacillota</taxon>
        <taxon>Clostridia</taxon>
        <taxon>Eubacteriales</taxon>
        <taxon>Oscillospiraceae</taxon>
        <taxon>Ruminococcus</taxon>
    </lineage>
</organism>
<comment type="caution">
    <text evidence="2">The sequence shown here is derived from an EMBL/GenBank/DDBJ whole genome shotgun (WGS) entry which is preliminary data.</text>
</comment>
<evidence type="ECO:0000256" key="1">
    <source>
        <dbReference type="SAM" id="Phobius"/>
    </source>
</evidence>
<evidence type="ECO:0000313" key="3">
    <source>
        <dbReference type="Proteomes" id="UP001213042"/>
    </source>
</evidence>
<dbReference type="Proteomes" id="UP001213042">
    <property type="component" value="Unassembled WGS sequence"/>
</dbReference>
<evidence type="ECO:0000313" key="2">
    <source>
        <dbReference type="EMBL" id="MDB8749077.1"/>
    </source>
</evidence>